<dbReference type="Pfam" id="PF00078">
    <property type="entry name" value="RVT_1"/>
    <property type="match status" value="1"/>
</dbReference>
<comment type="caution">
    <text evidence="2">The sequence shown here is derived from an EMBL/GenBank/DDBJ whole genome shotgun (WGS) entry which is preliminary data.</text>
</comment>
<evidence type="ECO:0000259" key="1">
    <source>
        <dbReference type="Pfam" id="PF00078"/>
    </source>
</evidence>
<dbReference type="Proteomes" id="UP000765509">
    <property type="component" value="Unassembled WGS sequence"/>
</dbReference>
<dbReference type="EMBL" id="AVOT02012742">
    <property type="protein sequence ID" value="MBW0494781.1"/>
    <property type="molecule type" value="Genomic_DNA"/>
</dbReference>
<dbReference type="InterPro" id="IPR043502">
    <property type="entry name" value="DNA/RNA_pol_sf"/>
</dbReference>
<protein>
    <recommendedName>
        <fullName evidence="1">Reverse transcriptase domain-containing protein</fullName>
    </recommendedName>
</protein>
<evidence type="ECO:0000313" key="3">
    <source>
        <dbReference type="Proteomes" id="UP000765509"/>
    </source>
</evidence>
<dbReference type="PANTHER" id="PTHR24559">
    <property type="entry name" value="TRANSPOSON TY3-I GAG-POL POLYPROTEIN"/>
    <property type="match status" value="1"/>
</dbReference>
<gene>
    <name evidence="2" type="ORF">O181_034496</name>
</gene>
<dbReference type="SUPFAM" id="SSF56672">
    <property type="entry name" value="DNA/RNA polymerases"/>
    <property type="match status" value="1"/>
</dbReference>
<organism evidence="2 3">
    <name type="scientific">Austropuccinia psidii MF-1</name>
    <dbReference type="NCBI Taxonomy" id="1389203"/>
    <lineage>
        <taxon>Eukaryota</taxon>
        <taxon>Fungi</taxon>
        <taxon>Dikarya</taxon>
        <taxon>Basidiomycota</taxon>
        <taxon>Pucciniomycotina</taxon>
        <taxon>Pucciniomycetes</taxon>
        <taxon>Pucciniales</taxon>
        <taxon>Sphaerophragmiaceae</taxon>
        <taxon>Austropuccinia</taxon>
    </lineage>
</organism>
<dbReference type="InterPro" id="IPR043128">
    <property type="entry name" value="Rev_trsase/Diguanyl_cyclase"/>
</dbReference>
<dbReference type="InterPro" id="IPR000477">
    <property type="entry name" value="RT_dom"/>
</dbReference>
<dbReference type="Gene3D" id="3.30.70.270">
    <property type="match status" value="2"/>
</dbReference>
<dbReference type="CDD" id="cd01647">
    <property type="entry name" value="RT_LTR"/>
    <property type="match status" value="1"/>
</dbReference>
<keyword evidence="3" id="KW-1185">Reference proteome</keyword>
<feature type="domain" description="Reverse transcriptase" evidence="1">
    <location>
        <begin position="93"/>
        <end position="219"/>
    </location>
</feature>
<dbReference type="AlphaFoldDB" id="A0A9Q3D6H1"/>
<accession>A0A9Q3D6H1</accession>
<proteinExistence type="predicted"/>
<reference evidence="2" key="1">
    <citation type="submission" date="2021-03" db="EMBL/GenBank/DDBJ databases">
        <title>Draft genome sequence of rust myrtle Austropuccinia psidii MF-1, a brazilian biotype.</title>
        <authorList>
            <person name="Quecine M.C."/>
            <person name="Pachon D.M.R."/>
            <person name="Bonatelli M.L."/>
            <person name="Correr F.H."/>
            <person name="Franceschini L.M."/>
            <person name="Leite T.F."/>
            <person name="Margarido G.R.A."/>
            <person name="Almeida C.A."/>
            <person name="Ferrarezi J.A."/>
            <person name="Labate C.A."/>
        </authorList>
    </citation>
    <scope>NUCLEOTIDE SEQUENCE</scope>
    <source>
        <strain evidence="2">MF-1</strain>
    </source>
</reference>
<name>A0A9Q3D6H1_9BASI</name>
<dbReference type="PANTHER" id="PTHR24559:SF440">
    <property type="entry name" value="RIBONUCLEASE H"/>
    <property type="match status" value="1"/>
</dbReference>
<evidence type="ECO:0000313" key="2">
    <source>
        <dbReference type="EMBL" id="MBW0494781.1"/>
    </source>
</evidence>
<dbReference type="InterPro" id="IPR053134">
    <property type="entry name" value="RNA-dir_DNA_polymerase"/>
</dbReference>
<sequence>MEIPPSSSHDSLEELWDEEGEPEEVKAVMKVVPPSYSQYSHLFSKVKAEKLPPHRACDHHIDLEWSPTPVGVIYSLSNQEKNKYPVPPINELLTVFNESSIFSKINLCGSFKLLIIKEGDEHLEAFRTKYGIYEYLVMPIGLTNAPSSFQNLFNDILYDLLDVYVVDCLDEIMVFSKYEEEHVTHVSTVLSRLQANNLFAKASKFLFHVSSVEYLGYIVYSEFLKMDQEKIQQILNWPPPRSLNALQSFLGFANFYCRSIKDYSNKMSSLTIFLKKDSCFTHNEKSLFQFHQLKGAFTAAQILLYPPL</sequence>